<sequence length="580" mass="64754">MNLPTRLSKITINGEEYWPTPHEVNPEVPEDQVWSQWPPNELYMSDPDWYDSMGQDLIVQRRIWAIQSESGQVDAFQKLLAEAPDHSLDMMWAAALKGKAHIIRFLLSQGIKPTAVKADGDDLSLVPLHVSAAQGHLDCVKVFVEEAQLPPDTPDDLGGTPLMRACFKKQPEVVRYLLGQGADLTIRQTSCEERNPGTNAFEFAAGSGCIACAKALLFKAQELEIDSSSLATPLALEAAAQSEEIDMLDLVLELGKYPRLDRNKFDEATMVALTDLRKDAIEAAFCRALSVGRWESLKTLLPYIESRNPENGDYNWRTLKDQTLHALMNGILTSVENDSEGNQALFVFLGDVFLHPSSRLLSPTLREQRDEILGDVFFWACRFGSLAMLRLLSAKYGKVDVNHLSHRVAPIMSSGLYIAAGGGHDEVVDYLFLEHGGIPNIHLGNGKFVNGTTPLWIAIWYGYNRTTRRLLSLAGPISELDDMIMEAKQTPSAIVITATATYRAPVKIYSRAKWAELYGEIDESKESNGKLQDLEGNQMAYLVMTIEGDDIEWWRKLEFRKSDEELTAMETNGRECKPAS</sequence>
<dbReference type="Gene3D" id="1.25.40.20">
    <property type="entry name" value="Ankyrin repeat-containing domain"/>
    <property type="match status" value="2"/>
</dbReference>
<dbReference type="OrthoDB" id="20872at2759"/>
<keyword evidence="1" id="KW-0677">Repeat</keyword>
<evidence type="ECO:0000256" key="2">
    <source>
        <dbReference type="ARBA" id="ARBA00023043"/>
    </source>
</evidence>
<dbReference type="Pfam" id="PF12796">
    <property type="entry name" value="Ank_2"/>
    <property type="match status" value="2"/>
</dbReference>
<evidence type="ECO:0000256" key="3">
    <source>
        <dbReference type="PROSITE-ProRule" id="PRU00023"/>
    </source>
</evidence>
<name>W3WUQ0_PESFW</name>
<dbReference type="GeneID" id="19275734"/>
<dbReference type="PANTHER" id="PTHR24198">
    <property type="entry name" value="ANKYRIN REPEAT AND PROTEIN KINASE DOMAIN-CONTAINING PROTEIN"/>
    <property type="match status" value="1"/>
</dbReference>
<dbReference type="HOGENOM" id="CLU_470180_0_0_1"/>
<dbReference type="eggNOG" id="KOG2319">
    <property type="taxonomic scope" value="Eukaryota"/>
</dbReference>
<proteinExistence type="predicted"/>
<dbReference type="SUPFAM" id="SSF48403">
    <property type="entry name" value="Ankyrin repeat"/>
    <property type="match status" value="1"/>
</dbReference>
<feature type="repeat" description="ANK" evidence="3">
    <location>
        <begin position="157"/>
        <end position="189"/>
    </location>
</feature>
<evidence type="ECO:0000313" key="5">
    <source>
        <dbReference type="Proteomes" id="UP000030651"/>
    </source>
</evidence>
<dbReference type="KEGG" id="pfy:PFICI_10721"/>
<dbReference type="RefSeq" id="XP_007837493.1">
    <property type="nucleotide sequence ID" value="XM_007839302.1"/>
</dbReference>
<dbReference type="InterPro" id="IPR002110">
    <property type="entry name" value="Ankyrin_rpt"/>
</dbReference>
<dbReference type="STRING" id="1229662.W3WUQ0"/>
<dbReference type="PROSITE" id="PS50297">
    <property type="entry name" value="ANK_REP_REGION"/>
    <property type="match status" value="1"/>
</dbReference>
<evidence type="ECO:0000313" key="4">
    <source>
        <dbReference type="EMBL" id="ETS76847.1"/>
    </source>
</evidence>
<dbReference type="OMA" id="RECKPAS"/>
<dbReference type="EMBL" id="KI912116">
    <property type="protein sequence ID" value="ETS76847.1"/>
    <property type="molecule type" value="Genomic_DNA"/>
</dbReference>
<dbReference type="InParanoid" id="W3WUQ0"/>
<gene>
    <name evidence="4" type="ORF">PFICI_10721</name>
</gene>
<dbReference type="PROSITE" id="PS50088">
    <property type="entry name" value="ANK_REPEAT"/>
    <property type="match status" value="1"/>
</dbReference>
<dbReference type="PANTHER" id="PTHR24198:SF165">
    <property type="entry name" value="ANKYRIN REPEAT-CONTAINING PROTEIN-RELATED"/>
    <property type="match status" value="1"/>
</dbReference>
<dbReference type="SMART" id="SM00248">
    <property type="entry name" value="ANK"/>
    <property type="match status" value="7"/>
</dbReference>
<dbReference type="AlphaFoldDB" id="W3WUQ0"/>
<protein>
    <submittedName>
        <fullName evidence="4">Uncharacterized protein</fullName>
    </submittedName>
</protein>
<keyword evidence="2 3" id="KW-0040">ANK repeat</keyword>
<organism evidence="4 5">
    <name type="scientific">Pestalotiopsis fici (strain W106-1 / CGMCC3.15140)</name>
    <dbReference type="NCBI Taxonomy" id="1229662"/>
    <lineage>
        <taxon>Eukaryota</taxon>
        <taxon>Fungi</taxon>
        <taxon>Dikarya</taxon>
        <taxon>Ascomycota</taxon>
        <taxon>Pezizomycotina</taxon>
        <taxon>Sordariomycetes</taxon>
        <taxon>Xylariomycetidae</taxon>
        <taxon>Amphisphaeriales</taxon>
        <taxon>Sporocadaceae</taxon>
        <taxon>Pestalotiopsis</taxon>
    </lineage>
</organism>
<reference evidence="5" key="1">
    <citation type="journal article" date="2015" name="BMC Genomics">
        <title>Genomic and transcriptomic analysis of the endophytic fungus Pestalotiopsis fici reveals its lifestyle and high potential for synthesis of natural products.</title>
        <authorList>
            <person name="Wang X."/>
            <person name="Zhang X."/>
            <person name="Liu L."/>
            <person name="Xiang M."/>
            <person name="Wang W."/>
            <person name="Sun X."/>
            <person name="Che Y."/>
            <person name="Guo L."/>
            <person name="Liu G."/>
            <person name="Guo L."/>
            <person name="Wang C."/>
            <person name="Yin W.B."/>
            <person name="Stadler M."/>
            <person name="Zhang X."/>
            <person name="Liu X."/>
        </authorList>
    </citation>
    <scope>NUCLEOTIDE SEQUENCE [LARGE SCALE GENOMIC DNA]</scope>
    <source>
        <strain evidence="5">W106-1 / CGMCC3.15140</strain>
    </source>
</reference>
<keyword evidence="5" id="KW-1185">Reference proteome</keyword>
<accession>W3WUQ0</accession>
<dbReference type="InterPro" id="IPR036770">
    <property type="entry name" value="Ankyrin_rpt-contain_sf"/>
</dbReference>
<dbReference type="Proteomes" id="UP000030651">
    <property type="component" value="Unassembled WGS sequence"/>
</dbReference>
<evidence type="ECO:0000256" key="1">
    <source>
        <dbReference type="ARBA" id="ARBA00022737"/>
    </source>
</evidence>